<dbReference type="InterPro" id="IPR031348">
    <property type="entry name" value="PigL_N"/>
</dbReference>
<feature type="domain" description="Azaphilone pigments biosynthesis cluster protein L N-terminal" evidence="1">
    <location>
        <begin position="2"/>
        <end position="116"/>
    </location>
</feature>
<dbReference type="Pfam" id="PF17111">
    <property type="entry name" value="PigL_N"/>
    <property type="match status" value="1"/>
</dbReference>
<accession>A0A0U5FVF6</accession>
<dbReference type="EMBL" id="CDMC01000003">
    <property type="protein sequence ID" value="CEL03504.1"/>
    <property type="molecule type" value="Genomic_DNA"/>
</dbReference>
<evidence type="ECO:0000259" key="1">
    <source>
        <dbReference type="Pfam" id="PF17111"/>
    </source>
</evidence>
<sequence length="198" mass="22146">MTDPFSISAGVVGVVSLGLTVSQGFMSFYGPWKSYDEEIQDFTGKLDGLQNILKILEGFILDEDDLGLASDQYKKLVLANLASCQTACRRLEEMLEKCKSTDCSPFVRKHDWLRSRRAGYPFKKETLVILCQTVSGLQDNLSLALQLLNSALINQQQKQLRDIFSRTVSIDSRTTTILDIVKQDNTTSDSLSPRLGQK</sequence>
<proteinExistence type="predicted"/>
<keyword evidence="3" id="KW-1185">Reference proteome</keyword>
<protein>
    <recommendedName>
        <fullName evidence="1">Azaphilone pigments biosynthesis cluster protein L N-terminal domain-containing protein</fullName>
    </recommendedName>
</protein>
<reference evidence="3" key="1">
    <citation type="journal article" date="2016" name="Genome Announc.">
        <title>Draft genome sequences of fungus Aspergillus calidoustus.</title>
        <authorList>
            <person name="Horn F."/>
            <person name="Linde J."/>
            <person name="Mattern D.J."/>
            <person name="Walther G."/>
            <person name="Guthke R."/>
            <person name="Scherlach K."/>
            <person name="Martin K."/>
            <person name="Brakhage A.A."/>
            <person name="Petzke L."/>
            <person name="Valiante V."/>
        </authorList>
    </citation>
    <scope>NUCLEOTIDE SEQUENCE [LARGE SCALE GENOMIC DNA]</scope>
    <source>
        <strain evidence="3">SF006504</strain>
    </source>
</reference>
<gene>
    <name evidence="2" type="ORF">ASPCAL04658</name>
</gene>
<dbReference type="OrthoDB" id="1577640at2759"/>
<dbReference type="OMA" id="NCAHIAQ"/>
<organism evidence="2 3">
    <name type="scientific">Aspergillus calidoustus</name>
    <dbReference type="NCBI Taxonomy" id="454130"/>
    <lineage>
        <taxon>Eukaryota</taxon>
        <taxon>Fungi</taxon>
        <taxon>Dikarya</taxon>
        <taxon>Ascomycota</taxon>
        <taxon>Pezizomycotina</taxon>
        <taxon>Eurotiomycetes</taxon>
        <taxon>Eurotiomycetidae</taxon>
        <taxon>Eurotiales</taxon>
        <taxon>Aspergillaceae</taxon>
        <taxon>Aspergillus</taxon>
        <taxon>Aspergillus subgen. Nidulantes</taxon>
    </lineage>
</organism>
<name>A0A0U5FVF6_ASPCI</name>
<evidence type="ECO:0000313" key="3">
    <source>
        <dbReference type="Proteomes" id="UP000054771"/>
    </source>
</evidence>
<dbReference type="Proteomes" id="UP000054771">
    <property type="component" value="Unassembled WGS sequence"/>
</dbReference>
<dbReference type="AlphaFoldDB" id="A0A0U5FVF6"/>
<evidence type="ECO:0000313" key="2">
    <source>
        <dbReference type="EMBL" id="CEL03504.1"/>
    </source>
</evidence>